<dbReference type="EMBL" id="JBHSWW010000461">
    <property type="protein sequence ID" value="MFC6754984.1"/>
    <property type="molecule type" value="Genomic_DNA"/>
</dbReference>
<gene>
    <name evidence="1" type="ORF">ACFQEU_16180</name>
</gene>
<proteinExistence type="predicted"/>
<evidence type="ECO:0000313" key="2">
    <source>
        <dbReference type="Proteomes" id="UP001596442"/>
    </source>
</evidence>
<sequence>SVADHADGLVVGSPLGPDLEASVELAAEALDGLF</sequence>
<organism evidence="1 2">
    <name type="scientific">Halorubrum tibetense</name>
    <dbReference type="NCBI Taxonomy" id="175631"/>
    <lineage>
        <taxon>Archaea</taxon>
        <taxon>Methanobacteriati</taxon>
        <taxon>Methanobacteriota</taxon>
        <taxon>Stenosarchaea group</taxon>
        <taxon>Halobacteria</taxon>
        <taxon>Halobacteriales</taxon>
        <taxon>Haloferacaceae</taxon>
        <taxon>Halorubrum</taxon>
    </lineage>
</organism>
<accession>A0ABD5SHT2</accession>
<dbReference type="Proteomes" id="UP001596442">
    <property type="component" value="Unassembled WGS sequence"/>
</dbReference>
<name>A0ABD5SHT2_9EURY</name>
<comment type="caution">
    <text evidence="1">The sequence shown here is derived from an EMBL/GenBank/DDBJ whole genome shotgun (WGS) entry which is preliminary data.</text>
</comment>
<keyword evidence="2" id="KW-1185">Reference proteome</keyword>
<dbReference type="AlphaFoldDB" id="A0ABD5SHT2"/>
<evidence type="ECO:0000313" key="1">
    <source>
        <dbReference type="EMBL" id="MFC6754984.1"/>
    </source>
</evidence>
<reference evidence="1 2" key="1">
    <citation type="journal article" date="2019" name="Int. J. Syst. Evol. Microbiol.">
        <title>The Global Catalogue of Microorganisms (GCM) 10K type strain sequencing project: providing services to taxonomists for standard genome sequencing and annotation.</title>
        <authorList>
            <consortium name="The Broad Institute Genomics Platform"/>
            <consortium name="The Broad Institute Genome Sequencing Center for Infectious Disease"/>
            <person name="Wu L."/>
            <person name="Ma J."/>
        </authorList>
    </citation>
    <scope>NUCLEOTIDE SEQUENCE [LARGE SCALE GENOMIC DNA]</scope>
    <source>
        <strain evidence="1 2">CGMCC 1.3239</strain>
    </source>
</reference>
<protein>
    <submittedName>
        <fullName evidence="1">5,10-methylenetetrahydromethanopterin reductase</fullName>
    </submittedName>
</protein>
<feature type="non-terminal residue" evidence="1">
    <location>
        <position position="1"/>
    </location>
</feature>